<dbReference type="GO" id="GO:0006354">
    <property type="term" value="P:DNA-templated transcription elongation"/>
    <property type="evidence" value="ECO:0007669"/>
    <property type="project" value="TreeGrafter"/>
</dbReference>
<dbReference type="Gene3D" id="3.10.50.30">
    <property type="entry name" value="Transcription elongation factor, GreA/GreB, C-terminal domain"/>
    <property type="match status" value="1"/>
</dbReference>
<dbReference type="InterPro" id="IPR036953">
    <property type="entry name" value="GreA/GreB_C_sf"/>
</dbReference>
<dbReference type="PANTHER" id="PTHR30437">
    <property type="entry name" value="TRANSCRIPTION ELONGATION FACTOR GREA"/>
    <property type="match status" value="1"/>
</dbReference>
<name>A0A0A7PFY8_9SPHN</name>
<proteinExistence type="predicted"/>
<dbReference type="NCBIfam" id="NF004396">
    <property type="entry name" value="PRK05753.1"/>
    <property type="match status" value="1"/>
</dbReference>
<accession>A0A0A7PFY8</accession>
<dbReference type="GO" id="GO:0032784">
    <property type="term" value="P:regulation of DNA-templated transcription elongation"/>
    <property type="evidence" value="ECO:0007669"/>
    <property type="project" value="InterPro"/>
</dbReference>
<dbReference type="InterPro" id="IPR023459">
    <property type="entry name" value="Tscrpt_elong_fac_GreA/B_fam"/>
</dbReference>
<organism evidence="2 3">
    <name type="scientific">Sphingopyxis fribergensis</name>
    <dbReference type="NCBI Taxonomy" id="1515612"/>
    <lineage>
        <taxon>Bacteria</taxon>
        <taxon>Pseudomonadati</taxon>
        <taxon>Pseudomonadota</taxon>
        <taxon>Alphaproteobacteria</taxon>
        <taxon>Sphingomonadales</taxon>
        <taxon>Sphingomonadaceae</taxon>
        <taxon>Sphingopyxis</taxon>
    </lineage>
</organism>
<dbReference type="InterPro" id="IPR001437">
    <property type="entry name" value="Tscrpt_elong_fac_GreA/B_C"/>
</dbReference>
<dbReference type="STRING" id="1515612.SKP52_09910"/>
<dbReference type="HOGENOM" id="CLU_120358_0_1_5"/>
<dbReference type="SUPFAM" id="SSF54534">
    <property type="entry name" value="FKBP-like"/>
    <property type="match status" value="1"/>
</dbReference>
<evidence type="ECO:0000313" key="2">
    <source>
        <dbReference type="EMBL" id="AJA08889.1"/>
    </source>
</evidence>
<sequence length="135" mass="14772">MTKTKSGAAMPHIRMIDSEADVLTELTLQQQRDSIHFYELLLDEIDRASICGRTDIPPDVVTMGSRVTFVDEKTGAERTVRLVYPAEADISAGRMSILTPVGAGLIGLSVGQTITWPDRGGVEHRLRIVAVKQPN</sequence>
<evidence type="ECO:0000259" key="1">
    <source>
        <dbReference type="Pfam" id="PF01272"/>
    </source>
</evidence>
<dbReference type="EMBL" id="CP009122">
    <property type="protein sequence ID" value="AJA08889.1"/>
    <property type="molecule type" value="Genomic_DNA"/>
</dbReference>
<protein>
    <recommendedName>
        <fullName evidence="1">Transcription elongation factor GreA/GreB C-terminal domain-containing protein</fullName>
    </recommendedName>
</protein>
<feature type="domain" description="Transcription elongation factor GreA/GreB C-terminal" evidence="1">
    <location>
        <begin position="57"/>
        <end position="132"/>
    </location>
</feature>
<evidence type="ECO:0000313" key="3">
    <source>
        <dbReference type="Proteomes" id="UP000030907"/>
    </source>
</evidence>
<dbReference type="PANTHER" id="PTHR30437:SF5">
    <property type="entry name" value="REGULATOR OF NUCLEOSIDE DIPHOSPHATE KINASE"/>
    <property type="match status" value="1"/>
</dbReference>
<dbReference type="GO" id="GO:0070063">
    <property type="term" value="F:RNA polymerase binding"/>
    <property type="evidence" value="ECO:0007669"/>
    <property type="project" value="InterPro"/>
</dbReference>
<reference evidence="2 3" key="1">
    <citation type="journal article" date="2015" name="Int. J. Syst. Evol. Microbiol.">
        <title>Description of Sphingopyxis fribergensis sp. nov. - a soil bacterium with the ability to degrade styrene and phenylacetic acid.</title>
        <authorList>
            <person name="Oelschlagel M."/>
            <person name="Ruckert C."/>
            <person name="Kalinowski J."/>
            <person name="Schmidt G."/>
            <person name="Schlomann M."/>
            <person name="Tischler D."/>
        </authorList>
    </citation>
    <scope>NUCLEOTIDE SEQUENCE [LARGE SCALE GENOMIC DNA]</scope>
    <source>
        <strain evidence="2 3">Kp5.2</strain>
    </source>
</reference>
<keyword evidence="3" id="KW-1185">Reference proteome</keyword>
<gene>
    <name evidence="2" type="ORF">SKP52_09910</name>
</gene>
<dbReference type="Proteomes" id="UP000030907">
    <property type="component" value="Chromosome"/>
</dbReference>
<dbReference type="RefSeq" id="WP_039580521.1">
    <property type="nucleotide sequence ID" value="NZ_CP009122.1"/>
</dbReference>
<dbReference type="Pfam" id="PF01272">
    <property type="entry name" value="GreA_GreB"/>
    <property type="match status" value="1"/>
</dbReference>
<dbReference type="GO" id="GO:0003677">
    <property type="term" value="F:DNA binding"/>
    <property type="evidence" value="ECO:0007669"/>
    <property type="project" value="InterPro"/>
</dbReference>
<dbReference type="AlphaFoldDB" id="A0A0A7PFY8"/>
<dbReference type="KEGG" id="sphk:SKP52_09910"/>